<protein>
    <submittedName>
        <fullName evidence="1">Uncharacterized protein</fullName>
    </submittedName>
</protein>
<reference evidence="1 2" key="1">
    <citation type="submission" date="2018-06" db="EMBL/GenBank/DDBJ databases">
        <title>Lujinxingia sediminis gen. nov. sp. nov., a new facultative anaerobic member of the class Deltaproteobacteria, and proposal of Lujinxingaceae fam. nov.</title>
        <authorList>
            <person name="Guo L.-Y."/>
            <person name="Li C.-M."/>
            <person name="Wang S."/>
            <person name="Du Z.-J."/>
        </authorList>
    </citation>
    <scope>NUCLEOTIDE SEQUENCE [LARGE SCALE GENOMIC DNA]</scope>
    <source>
        <strain evidence="1 2">FA350</strain>
    </source>
</reference>
<dbReference type="Proteomes" id="UP000249799">
    <property type="component" value="Chromosome"/>
</dbReference>
<name>A0A2Z4FKV2_9DELT</name>
<dbReference type="RefSeq" id="WP_111333760.1">
    <property type="nucleotide sequence ID" value="NZ_CP030032.1"/>
</dbReference>
<gene>
    <name evidence="1" type="ORF">DN745_08285</name>
</gene>
<sequence length="143" mass="15733">MTNFMKLNARSEMRLGEYAMRLVRIESHIGRGELRAARARIAGLADELEDFRREIDFPIEMVIIGSQLGLLSGKGSLLRGRLPGVLLGGVAGWFIGHSLTAQNRRYLDEIVARVTLLEIGLAQEFAQRAQEDAPNPATTASGE</sequence>
<evidence type="ECO:0000313" key="2">
    <source>
        <dbReference type="Proteomes" id="UP000249799"/>
    </source>
</evidence>
<organism evidence="1 2">
    <name type="scientific">Bradymonas sediminis</name>
    <dbReference type="NCBI Taxonomy" id="1548548"/>
    <lineage>
        <taxon>Bacteria</taxon>
        <taxon>Deltaproteobacteria</taxon>
        <taxon>Bradymonadales</taxon>
        <taxon>Bradymonadaceae</taxon>
        <taxon>Bradymonas</taxon>
    </lineage>
</organism>
<dbReference type="OrthoDB" id="5523634at2"/>
<dbReference type="KEGG" id="bsed:DN745_08285"/>
<dbReference type="AlphaFoldDB" id="A0A2Z4FKV2"/>
<dbReference type="EMBL" id="CP030032">
    <property type="protein sequence ID" value="AWV89334.1"/>
    <property type="molecule type" value="Genomic_DNA"/>
</dbReference>
<evidence type="ECO:0000313" key="1">
    <source>
        <dbReference type="EMBL" id="AWV89334.1"/>
    </source>
</evidence>
<proteinExistence type="predicted"/>
<keyword evidence="2" id="KW-1185">Reference proteome</keyword>
<accession>A0A2Z4FKV2</accession>